<name>A0A8S5PGT3_9CAUD</name>
<dbReference type="EMBL" id="BK015412">
    <property type="protein sequence ID" value="DAE05577.1"/>
    <property type="molecule type" value="Genomic_DNA"/>
</dbReference>
<organism evidence="1">
    <name type="scientific">Podoviridae sp. ctuQh21</name>
    <dbReference type="NCBI Taxonomy" id="2825284"/>
    <lineage>
        <taxon>Viruses</taxon>
        <taxon>Duplodnaviria</taxon>
        <taxon>Heunggongvirae</taxon>
        <taxon>Uroviricota</taxon>
        <taxon>Caudoviricetes</taxon>
    </lineage>
</organism>
<protein>
    <submittedName>
        <fullName evidence="1">Uncharacterized protein</fullName>
    </submittedName>
</protein>
<accession>A0A8S5PGT3</accession>
<proteinExistence type="predicted"/>
<sequence>MLQLFWENDLLSLCYWQCIFRHQPPSQKNTSPFRIIAFFREFIPHFFKFITESVRC</sequence>
<evidence type="ECO:0000313" key="1">
    <source>
        <dbReference type="EMBL" id="DAE05577.1"/>
    </source>
</evidence>
<reference evidence="1" key="1">
    <citation type="journal article" date="2021" name="Proc. Natl. Acad. Sci. U.S.A.">
        <title>A Catalog of Tens of Thousands of Viruses from Human Metagenomes Reveals Hidden Associations with Chronic Diseases.</title>
        <authorList>
            <person name="Tisza M.J."/>
            <person name="Buck C.B."/>
        </authorList>
    </citation>
    <scope>NUCLEOTIDE SEQUENCE</scope>
    <source>
        <strain evidence="1">CtuQh21</strain>
    </source>
</reference>